<dbReference type="PANTHER" id="PTHR43335:SF4">
    <property type="entry name" value="ABC TRANSPORTER, ATP-BINDING PROTEIN"/>
    <property type="match status" value="1"/>
</dbReference>
<name>A0A3E2TG68_9FIRM</name>
<evidence type="ECO:0000313" key="8">
    <source>
        <dbReference type="Proteomes" id="UP000260773"/>
    </source>
</evidence>
<evidence type="ECO:0000256" key="2">
    <source>
        <dbReference type="ARBA" id="ARBA00022448"/>
    </source>
</evidence>
<reference evidence="7 8" key="1">
    <citation type="submission" date="2018-08" db="EMBL/GenBank/DDBJ databases">
        <title>A genome reference for cultivated species of the human gut microbiota.</title>
        <authorList>
            <person name="Zou Y."/>
            <person name="Xue W."/>
            <person name="Luo G."/>
        </authorList>
    </citation>
    <scope>NUCLEOTIDE SEQUENCE [LARGE SCALE GENOMIC DNA]</scope>
    <source>
        <strain evidence="7 8">AF45-17</strain>
    </source>
</reference>
<dbReference type="Proteomes" id="UP000260773">
    <property type="component" value="Unassembled WGS sequence"/>
</dbReference>
<keyword evidence="4 7" id="KW-0067">ATP-binding</keyword>
<dbReference type="PANTHER" id="PTHR43335">
    <property type="entry name" value="ABC TRANSPORTER, ATP-BINDING PROTEIN"/>
    <property type="match status" value="1"/>
</dbReference>
<dbReference type="Pfam" id="PF00005">
    <property type="entry name" value="ABC_tran"/>
    <property type="match status" value="1"/>
</dbReference>
<feature type="compositionally biased region" description="Acidic residues" evidence="5">
    <location>
        <begin position="349"/>
        <end position="367"/>
    </location>
</feature>
<gene>
    <name evidence="7" type="ORF">DW070_14405</name>
</gene>
<dbReference type="InterPro" id="IPR003439">
    <property type="entry name" value="ABC_transporter-like_ATP-bd"/>
</dbReference>
<protein>
    <submittedName>
        <fullName evidence="7">ABC transporter ATP-binding protein</fullName>
    </submittedName>
</protein>
<dbReference type="EMBL" id="QVEP01000049">
    <property type="protein sequence ID" value="RGB75078.1"/>
    <property type="molecule type" value="Genomic_DNA"/>
</dbReference>
<dbReference type="PROSITE" id="PS50893">
    <property type="entry name" value="ABC_TRANSPORTER_2"/>
    <property type="match status" value="1"/>
</dbReference>
<keyword evidence="3" id="KW-0547">Nucleotide-binding</keyword>
<evidence type="ECO:0000256" key="3">
    <source>
        <dbReference type="ARBA" id="ARBA00022741"/>
    </source>
</evidence>
<organism evidence="7 8">
    <name type="scientific">Coprococcus catus</name>
    <dbReference type="NCBI Taxonomy" id="116085"/>
    <lineage>
        <taxon>Bacteria</taxon>
        <taxon>Bacillati</taxon>
        <taxon>Bacillota</taxon>
        <taxon>Clostridia</taxon>
        <taxon>Lachnospirales</taxon>
        <taxon>Lachnospiraceae</taxon>
        <taxon>Coprococcus</taxon>
    </lineage>
</organism>
<dbReference type="GO" id="GO:0016887">
    <property type="term" value="F:ATP hydrolysis activity"/>
    <property type="evidence" value="ECO:0007669"/>
    <property type="project" value="InterPro"/>
</dbReference>
<sequence length="367" mass="40722">MIEVKNLVKKYGDHIAVDHLSFTVEEGHIYGFLGPNGAGKSTTMNMITGYIGPTEGSIMINGHDMLENPEEAKKCIGYLPEIPPLYTDMTPLEYLRFAAELKGIARNKKEEEVQKVIADAKLEAVSDRLIRNLSKGYKQRVGLAQALLGYPEVIILDEPTVGLDPAQIIEMRGLIRSLGKKHTVILSSHILSEISAVCDDVLILSHGKLVASDTTDNLGKLMEDKVTLHMTVKGDEAAIKGVLDAVDGVENIEYTDSEEKGCVDVMIQSDPKTEVREMIFYRLAAVQCPIYAMNQMKKSLEDVFIELTADGTETSAKAQNNEDPHEEDSHEDELHEEDHEEHEEHPGETDEIDEEDGKEAAEYDSDL</sequence>
<accession>A0A3E2TG68</accession>
<feature type="domain" description="ABC transporter" evidence="6">
    <location>
        <begin position="2"/>
        <end position="231"/>
    </location>
</feature>
<dbReference type="SMART" id="SM00382">
    <property type="entry name" value="AAA"/>
    <property type="match status" value="1"/>
</dbReference>
<dbReference type="AlphaFoldDB" id="A0A3E2TG68"/>
<comment type="caution">
    <text evidence="7">The sequence shown here is derived from an EMBL/GenBank/DDBJ whole genome shotgun (WGS) entry which is preliminary data.</text>
</comment>
<feature type="region of interest" description="Disordered" evidence="5">
    <location>
        <begin position="313"/>
        <end position="367"/>
    </location>
</feature>
<evidence type="ECO:0000256" key="1">
    <source>
        <dbReference type="ARBA" id="ARBA00005417"/>
    </source>
</evidence>
<evidence type="ECO:0000259" key="6">
    <source>
        <dbReference type="PROSITE" id="PS50893"/>
    </source>
</evidence>
<dbReference type="InterPro" id="IPR003593">
    <property type="entry name" value="AAA+_ATPase"/>
</dbReference>
<dbReference type="Gene3D" id="3.40.50.300">
    <property type="entry name" value="P-loop containing nucleotide triphosphate hydrolases"/>
    <property type="match status" value="1"/>
</dbReference>
<proteinExistence type="inferred from homology"/>
<dbReference type="CDD" id="cd03230">
    <property type="entry name" value="ABC_DR_subfamily_A"/>
    <property type="match status" value="1"/>
</dbReference>
<evidence type="ECO:0000256" key="5">
    <source>
        <dbReference type="SAM" id="MobiDB-lite"/>
    </source>
</evidence>
<dbReference type="RefSeq" id="WP_117528974.1">
    <property type="nucleotide sequence ID" value="NZ_JAQDKA010000004.1"/>
</dbReference>
<dbReference type="SUPFAM" id="SSF52540">
    <property type="entry name" value="P-loop containing nucleoside triphosphate hydrolases"/>
    <property type="match status" value="1"/>
</dbReference>
<dbReference type="GO" id="GO:0005524">
    <property type="term" value="F:ATP binding"/>
    <property type="evidence" value="ECO:0007669"/>
    <property type="project" value="UniProtKB-KW"/>
</dbReference>
<keyword evidence="2" id="KW-0813">Transport</keyword>
<feature type="compositionally biased region" description="Basic and acidic residues" evidence="5">
    <location>
        <begin position="332"/>
        <end position="348"/>
    </location>
</feature>
<comment type="similarity">
    <text evidence="1">Belongs to the ABC transporter superfamily.</text>
</comment>
<evidence type="ECO:0000313" key="7">
    <source>
        <dbReference type="EMBL" id="RGB75078.1"/>
    </source>
</evidence>
<dbReference type="InterPro" id="IPR027417">
    <property type="entry name" value="P-loop_NTPase"/>
</dbReference>
<evidence type="ECO:0000256" key="4">
    <source>
        <dbReference type="ARBA" id="ARBA00022840"/>
    </source>
</evidence>